<dbReference type="CDD" id="cd10153">
    <property type="entry name" value="RcnR-FrmR-like_DUF156"/>
    <property type="match status" value="1"/>
</dbReference>
<keyword evidence="3" id="KW-1185">Reference proteome</keyword>
<proteinExistence type="inferred from homology"/>
<dbReference type="PANTHER" id="PTHR33677:SF5">
    <property type="entry name" value="TRANSCRIPTIONAL REPRESSOR FRMR"/>
    <property type="match status" value="1"/>
</dbReference>
<dbReference type="Pfam" id="PF02583">
    <property type="entry name" value="Trns_repr_metal"/>
    <property type="match status" value="1"/>
</dbReference>
<comment type="similarity">
    <text evidence="1">Belongs to the FrmR/RcnR family.</text>
</comment>
<dbReference type="EMBL" id="JGWH01000087">
    <property type="protein sequence ID" value="KCV35261.1"/>
    <property type="molecule type" value="Genomic_DNA"/>
</dbReference>
<evidence type="ECO:0000256" key="1">
    <source>
        <dbReference type="ARBA" id="ARBA00005260"/>
    </source>
</evidence>
<reference evidence="2 3" key="1">
    <citation type="submission" date="2014-03" db="EMBL/GenBank/DDBJ databases">
        <title>Genome sequence of Bordetella bronchiseptica.</title>
        <authorList>
            <person name="Harvill E."/>
            <person name="Goodfield L.L."/>
            <person name="Ivanov Y.V."/>
            <person name="Meyer J.A."/>
            <person name="Muse S.J."/>
            <person name="Jacobs N."/>
            <person name="Bendor L."/>
            <person name="Smallridge W.E."/>
            <person name="Brinkac L.M."/>
            <person name="Sanka R."/>
            <person name="Kim M."/>
            <person name="Losada L."/>
        </authorList>
    </citation>
    <scope>NUCLEOTIDE SEQUENCE [LARGE SCALE GENOMIC DNA]</scope>
    <source>
        <strain evidence="2 3">00-P-2796</strain>
    </source>
</reference>
<dbReference type="PANTHER" id="PTHR33677">
    <property type="entry name" value="TRANSCRIPTIONAL REPRESSOR FRMR-RELATED"/>
    <property type="match status" value="1"/>
</dbReference>
<evidence type="ECO:0000313" key="2">
    <source>
        <dbReference type="EMBL" id="KCV35261.1"/>
    </source>
</evidence>
<gene>
    <name evidence="2" type="ORF">L490_4875</name>
</gene>
<protein>
    <submittedName>
        <fullName evidence="2">Metal-sensitive transcriptional repressor</fullName>
    </submittedName>
</protein>
<dbReference type="InterPro" id="IPR003735">
    <property type="entry name" value="Metal_Tscrpt_repr"/>
</dbReference>
<sequence>MWLWRDARHRGKPLLPVGRCAGLQDVMIFHTLGGYAMSHLSDHKDELLKRTQRIAGQVQAIQRSLETEADCESILHLVAATRGALNGLLDEILEAHAREHVAHPGLTPDARSKGLEALVSAIRRYSK</sequence>
<dbReference type="Gene3D" id="1.20.58.1000">
    <property type="entry name" value="Metal-sensitive repressor, helix protomer"/>
    <property type="match status" value="1"/>
</dbReference>
<organism evidence="2 3">
    <name type="scientific">Bordetella bronchiseptica 00-P-2796</name>
    <dbReference type="NCBI Taxonomy" id="1331199"/>
    <lineage>
        <taxon>Bacteria</taxon>
        <taxon>Pseudomonadati</taxon>
        <taxon>Pseudomonadota</taxon>
        <taxon>Betaproteobacteria</taxon>
        <taxon>Burkholderiales</taxon>
        <taxon>Alcaligenaceae</taxon>
        <taxon>Bordetella</taxon>
    </lineage>
</organism>
<name>A0ABR4RH88_BORBO</name>
<evidence type="ECO:0000313" key="3">
    <source>
        <dbReference type="Proteomes" id="UP000025756"/>
    </source>
</evidence>
<dbReference type="Proteomes" id="UP000025756">
    <property type="component" value="Unassembled WGS sequence"/>
</dbReference>
<dbReference type="InterPro" id="IPR038390">
    <property type="entry name" value="Metal_Tscrpt_repr_sf"/>
</dbReference>
<comment type="caution">
    <text evidence="2">The sequence shown here is derived from an EMBL/GenBank/DDBJ whole genome shotgun (WGS) entry which is preliminary data.</text>
</comment>
<accession>A0ABR4RH88</accession>